<feature type="transmembrane region" description="Helical" evidence="6">
    <location>
        <begin position="92"/>
        <end position="111"/>
    </location>
</feature>
<evidence type="ECO:0000256" key="3">
    <source>
        <dbReference type="ARBA" id="ARBA00022692"/>
    </source>
</evidence>
<dbReference type="InterPro" id="IPR001727">
    <property type="entry name" value="GDT1-like"/>
</dbReference>
<name>A0ABU3Q7G5_9SPHN</name>
<evidence type="ECO:0000256" key="2">
    <source>
        <dbReference type="ARBA" id="ARBA00009190"/>
    </source>
</evidence>
<evidence type="ECO:0000256" key="1">
    <source>
        <dbReference type="ARBA" id="ARBA00004141"/>
    </source>
</evidence>
<dbReference type="EMBL" id="JAVUPU010000004">
    <property type="protein sequence ID" value="MDT9599326.1"/>
    <property type="molecule type" value="Genomic_DNA"/>
</dbReference>
<comment type="caution">
    <text evidence="7">The sequence shown here is derived from an EMBL/GenBank/DDBJ whole genome shotgun (WGS) entry which is preliminary data.</text>
</comment>
<accession>A0ABU3Q7G5</accession>
<dbReference type="RefSeq" id="WP_315726127.1">
    <property type="nucleotide sequence ID" value="NZ_JAVUPU010000004.1"/>
</dbReference>
<feature type="transmembrane region" description="Helical" evidence="6">
    <location>
        <begin position="164"/>
        <end position="185"/>
    </location>
</feature>
<organism evidence="7 8">
    <name type="scientific">Sphingosinicella rhizophila</name>
    <dbReference type="NCBI Taxonomy" id="3050082"/>
    <lineage>
        <taxon>Bacteria</taxon>
        <taxon>Pseudomonadati</taxon>
        <taxon>Pseudomonadota</taxon>
        <taxon>Alphaproteobacteria</taxon>
        <taxon>Sphingomonadales</taxon>
        <taxon>Sphingosinicellaceae</taxon>
        <taxon>Sphingosinicella</taxon>
    </lineage>
</organism>
<dbReference type="Pfam" id="PF01169">
    <property type="entry name" value="GDT1"/>
    <property type="match status" value="2"/>
</dbReference>
<dbReference type="PANTHER" id="PTHR12608:SF1">
    <property type="entry name" value="TRANSMEMBRANE PROTEIN 165"/>
    <property type="match status" value="1"/>
</dbReference>
<keyword evidence="8" id="KW-1185">Reference proteome</keyword>
<keyword evidence="5 6" id="KW-0472">Membrane</keyword>
<evidence type="ECO:0000256" key="4">
    <source>
        <dbReference type="ARBA" id="ARBA00022989"/>
    </source>
</evidence>
<dbReference type="PANTHER" id="PTHR12608">
    <property type="entry name" value="TRANSMEMBRANE PROTEIN HTP-1 RELATED"/>
    <property type="match status" value="1"/>
</dbReference>
<evidence type="ECO:0000313" key="7">
    <source>
        <dbReference type="EMBL" id="MDT9599326.1"/>
    </source>
</evidence>
<reference evidence="7 8" key="1">
    <citation type="submission" date="2023-05" db="EMBL/GenBank/DDBJ databases">
        <authorList>
            <person name="Guo Y."/>
        </authorList>
    </citation>
    <scope>NUCLEOTIDE SEQUENCE [LARGE SCALE GENOMIC DNA]</scope>
    <source>
        <strain evidence="7 8">GR2756</strain>
    </source>
</reference>
<proteinExistence type="inferred from homology"/>
<sequence length="188" mass="19053">MDALLSTFLAAAMAEWGDKTQLLVMALAARYGRPGPVLAGIFLAAIANALAAAFGGTLLNGMITLRAISLLVAVSLVFAGVAGLVGNKTPDMGATWRTGPFLTAAGCFFLLEFGDKTQFLTAALAAQFDSLLLAAAGAAAGVAAASLPAVLLGDRLAVVMPLRAIRLTAAILFLILGLVVAVNALRLV</sequence>
<feature type="transmembrane region" description="Helical" evidence="6">
    <location>
        <begin position="67"/>
        <end position="86"/>
    </location>
</feature>
<comment type="subcellular location">
    <subcellularLocation>
        <location evidence="1 6">Membrane</location>
        <topology evidence="1 6">Multi-pass membrane protein</topology>
    </subcellularLocation>
</comment>
<dbReference type="Proteomes" id="UP001259572">
    <property type="component" value="Unassembled WGS sequence"/>
</dbReference>
<evidence type="ECO:0000313" key="8">
    <source>
        <dbReference type="Proteomes" id="UP001259572"/>
    </source>
</evidence>
<keyword evidence="4 6" id="KW-1133">Transmembrane helix</keyword>
<evidence type="ECO:0000256" key="5">
    <source>
        <dbReference type="ARBA" id="ARBA00023136"/>
    </source>
</evidence>
<feature type="transmembrane region" description="Helical" evidence="6">
    <location>
        <begin position="131"/>
        <end position="152"/>
    </location>
</feature>
<protein>
    <recommendedName>
        <fullName evidence="6">GDT1 family protein</fullName>
    </recommendedName>
</protein>
<comment type="similarity">
    <text evidence="2 6">Belongs to the GDT1 family.</text>
</comment>
<gene>
    <name evidence="7" type="ORF">RQX22_10235</name>
</gene>
<evidence type="ECO:0000256" key="6">
    <source>
        <dbReference type="RuleBase" id="RU365102"/>
    </source>
</evidence>
<keyword evidence="3 6" id="KW-0812">Transmembrane</keyword>
<feature type="transmembrane region" description="Helical" evidence="6">
    <location>
        <begin position="38"/>
        <end position="60"/>
    </location>
</feature>